<organism evidence="1 2">
    <name type="scientific">Micromonospora coriariae</name>
    <dbReference type="NCBI Taxonomy" id="285665"/>
    <lineage>
        <taxon>Bacteria</taxon>
        <taxon>Bacillati</taxon>
        <taxon>Actinomycetota</taxon>
        <taxon>Actinomycetes</taxon>
        <taxon>Micromonosporales</taxon>
        <taxon>Micromonosporaceae</taxon>
        <taxon>Micromonospora</taxon>
    </lineage>
</organism>
<evidence type="ECO:0000313" key="2">
    <source>
        <dbReference type="Proteomes" id="UP000198243"/>
    </source>
</evidence>
<gene>
    <name evidence="1" type="ORF">GA0070607_0201</name>
</gene>
<name>A0A1C4U5Z0_9ACTN</name>
<sequence length="375" mass="41613">MDLFKREDLLRLADDSGGVRVSMFLPTHRGGPQSDRNRIRLKNLVRHAQQVLRHEGTPGTEVDAILAPARDLLHRVWLWQRPSDGLALFLSAGSLQPVRVPIRLPELVTVGDRFAVRPLLSLLTAGGHFYILALNQEEIRLFRGSRFDVDEVTLDGLPLAMWLTMPRRQPMRAHAFLVDRAGDPRAGFNGNDADSAPLIIEHLRRVDRALTKVLDDEDAPLLLAGVRSTQQLYRQVNTHPRLLDTGIDGGPWDLSAAQLHRRAWPLVEPTLRKDEVAAVAAYRALLGTDRTHTEPAEILAFAEQGRIETLFLCADRACGDASLPAGPSVRHTSVSFHKEHLDLAAVATLRHGGAVYTVSRSRMPDVTSAAAMLRY</sequence>
<dbReference type="Pfam" id="PF18845">
    <property type="entry name" value="baeRF_family3"/>
    <property type="match status" value="1"/>
</dbReference>
<evidence type="ECO:0000313" key="1">
    <source>
        <dbReference type="EMBL" id="SCE67135.1"/>
    </source>
</evidence>
<dbReference type="OrthoDB" id="4393931at2"/>
<dbReference type="InterPro" id="IPR041289">
    <property type="entry name" value="Bact_RF_family3"/>
</dbReference>
<protein>
    <submittedName>
        <fullName evidence="1">Uncharacterized protein</fullName>
    </submittedName>
</protein>
<dbReference type="RefSeq" id="WP_089016474.1">
    <property type="nucleotide sequence ID" value="NZ_LT607412.1"/>
</dbReference>
<dbReference type="Proteomes" id="UP000198243">
    <property type="component" value="Chromosome I"/>
</dbReference>
<accession>A0A1C4U5Z0</accession>
<proteinExistence type="predicted"/>
<dbReference type="AlphaFoldDB" id="A0A1C4U5Z0"/>
<dbReference type="EMBL" id="LT607412">
    <property type="protein sequence ID" value="SCE67135.1"/>
    <property type="molecule type" value="Genomic_DNA"/>
</dbReference>
<keyword evidence="2" id="KW-1185">Reference proteome</keyword>
<reference evidence="2" key="1">
    <citation type="submission" date="2016-06" db="EMBL/GenBank/DDBJ databases">
        <authorList>
            <person name="Varghese N."/>
            <person name="Submissions Spin"/>
        </authorList>
    </citation>
    <scope>NUCLEOTIDE SEQUENCE [LARGE SCALE GENOMIC DNA]</scope>
    <source>
        <strain evidence="2">DSM 44875</strain>
    </source>
</reference>